<dbReference type="Proteomes" id="UP000653305">
    <property type="component" value="Unassembled WGS sequence"/>
</dbReference>
<gene>
    <name evidence="2" type="ORF">PHJA_000250000</name>
</gene>
<sequence length="250" mass="28162">MSAIYDNWERLVASVLKKEQIKQLCYAESFATSLGSLANTSSFNQSVLSQILGPISPYSQTYTTVVKRWRGSDIRHETVASYFSHEDEMLVIYEHQSLGGPATVLPAKAIANNHDSLRMDDVFSCNGLEKMDPGSIVIPTAGYRAPEVMNYDCRPSKASDVYSFGVMLIELLTGDKLVSRTRLARWAIHKFHQVGTLIVFDFVPVTDPDELIEMWKMFLVAMRCIEENPKMRPEMCDVSKMMEGIKTCPS</sequence>
<name>A0A830B1V4_9LAMI</name>
<dbReference type="SUPFAM" id="SSF56112">
    <property type="entry name" value="Protein kinase-like (PK-like)"/>
    <property type="match status" value="1"/>
</dbReference>
<protein>
    <submittedName>
        <fullName evidence="2">Probable inactive receptor kinase at4g23740</fullName>
    </submittedName>
</protein>
<evidence type="ECO:0000313" key="2">
    <source>
        <dbReference type="EMBL" id="GFP81067.1"/>
    </source>
</evidence>
<organism evidence="2 3">
    <name type="scientific">Phtheirospermum japonicum</name>
    <dbReference type="NCBI Taxonomy" id="374723"/>
    <lineage>
        <taxon>Eukaryota</taxon>
        <taxon>Viridiplantae</taxon>
        <taxon>Streptophyta</taxon>
        <taxon>Embryophyta</taxon>
        <taxon>Tracheophyta</taxon>
        <taxon>Spermatophyta</taxon>
        <taxon>Magnoliopsida</taxon>
        <taxon>eudicotyledons</taxon>
        <taxon>Gunneridae</taxon>
        <taxon>Pentapetalae</taxon>
        <taxon>asterids</taxon>
        <taxon>lamiids</taxon>
        <taxon>Lamiales</taxon>
        <taxon>Orobanchaceae</taxon>
        <taxon>Orobanchaceae incertae sedis</taxon>
        <taxon>Phtheirospermum</taxon>
    </lineage>
</organism>
<dbReference type="Pfam" id="PF00069">
    <property type="entry name" value="Pkinase"/>
    <property type="match status" value="1"/>
</dbReference>
<dbReference type="InterPro" id="IPR050994">
    <property type="entry name" value="At_inactive_RLKs"/>
</dbReference>
<proteinExistence type="predicted"/>
<dbReference type="GO" id="GO:0004672">
    <property type="term" value="F:protein kinase activity"/>
    <property type="evidence" value="ECO:0007669"/>
    <property type="project" value="InterPro"/>
</dbReference>
<keyword evidence="3" id="KW-1185">Reference proteome</keyword>
<dbReference type="OrthoDB" id="906840at2759"/>
<dbReference type="Gene3D" id="1.10.510.10">
    <property type="entry name" value="Transferase(Phosphotransferase) domain 1"/>
    <property type="match status" value="1"/>
</dbReference>
<accession>A0A830B1V4</accession>
<dbReference type="GO" id="GO:0005524">
    <property type="term" value="F:ATP binding"/>
    <property type="evidence" value="ECO:0007669"/>
    <property type="project" value="InterPro"/>
</dbReference>
<dbReference type="PANTHER" id="PTHR48010">
    <property type="entry name" value="OS05G0588300 PROTEIN"/>
    <property type="match status" value="1"/>
</dbReference>
<dbReference type="InterPro" id="IPR011009">
    <property type="entry name" value="Kinase-like_dom_sf"/>
</dbReference>
<evidence type="ECO:0000259" key="1">
    <source>
        <dbReference type="PROSITE" id="PS50011"/>
    </source>
</evidence>
<keyword evidence="2" id="KW-0675">Receptor</keyword>
<dbReference type="InterPro" id="IPR000719">
    <property type="entry name" value="Prot_kinase_dom"/>
</dbReference>
<dbReference type="AlphaFoldDB" id="A0A830B1V4"/>
<keyword evidence="2" id="KW-0418">Kinase</keyword>
<dbReference type="PANTHER" id="PTHR48010:SF58">
    <property type="entry name" value="RECEPTOR PROTEIN KINASE-LIKE PROTEIN ZAR1"/>
    <property type="match status" value="1"/>
</dbReference>
<keyword evidence="2" id="KW-0808">Transferase</keyword>
<dbReference type="PROSITE" id="PS50011">
    <property type="entry name" value="PROTEIN_KINASE_DOM"/>
    <property type="match status" value="1"/>
</dbReference>
<evidence type="ECO:0000313" key="3">
    <source>
        <dbReference type="Proteomes" id="UP000653305"/>
    </source>
</evidence>
<comment type="caution">
    <text evidence="2">The sequence shown here is derived from an EMBL/GenBank/DDBJ whole genome shotgun (WGS) entry which is preliminary data.</text>
</comment>
<reference evidence="2" key="1">
    <citation type="submission" date="2020-07" db="EMBL/GenBank/DDBJ databases">
        <title>Ethylene signaling mediates host invasion by parasitic plants.</title>
        <authorList>
            <person name="Yoshida S."/>
        </authorList>
    </citation>
    <scope>NUCLEOTIDE SEQUENCE</scope>
    <source>
        <strain evidence="2">Okayama</strain>
    </source>
</reference>
<dbReference type="EMBL" id="BMAC01000026">
    <property type="protein sequence ID" value="GFP81067.1"/>
    <property type="molecule type" value="Genomic_DNA"/>
</dbReference>
<feature type="domain" description="Protein kinase" evidence="1">
    <location>
        <begin position="1"/>
        <end position="245"/>
    </location>
</feature>